<organism evidence="6 7">
    <name type="scientific">Zophobas morio</name>
    <dbReference type="NCBI Taxonomy" id="2755281"/>
    <lineage>
        <taxon>Eukaryota</taxon>
        <taxon>Metazoa</taxon>
        <taxon>Ecdysozoa</taxon>
        <taxon>Arthropoda</taxon>
        <taxon>Hexapoda</taxon>
        <taxon>Insecta</taxon>
        <taxon>Pterygota</taxon>
        <taxon>Neoptera</taxon>
        <taxon>Endopterygota</taxon>
        <taxon>Coleoptera</taxon>
        <taxon>Polyphaga</taxon>
        <taxon>Cucujiformia</taxon>
        <taxon>Tenebrionidae</taxon>
        <taxon>Zophobas</taxon>
    </lineage>
</organism>
<evidence type="ECO:0000259" key="5">
    <source>
        <dbReference type="SMART" id="SM00892"/>
    </source>
</evidence>
<dbReference type="PANTHER" id="PTHR13966:SF19">
    <property type="entry name" value="NUCLEASE EXOG, MITOCHONDRIAL"/>
    <property type="match status" value="1"/>
</dbReference>
<dbReference type="PANTHER" id="PTHR13966">
    <property type="entry name" value="ENDONUCLEASE RELATED"/>
    <property type="match status" value="1"/>
</dbReference>
<dbReference type="GO" id="GO:0003676">
    <property type="term" value="F:nucleic acid binding"/>
    <property type="evidence" value="ECO:0007669"/>
    <property type="project" value="InterPro"/>
</dbReference>
<dbReference type="GO" id="GO:0046872">
    <property type="term" value="F:metal ion binding"/>
    <property type="evidence" value="ECO:0007669"/>
    <property type="project" value="InterPro"/>
</dbReference>
<feature type="signal peptide" evidence="4">
    <location>
        <begin position="1"/>
        <end position="19"/>
    </location>
</feature>
<comment type="caution">
    <text evidence="6">The sequence shown here is derived from an EMBL/GenBank/DDBJ whole genome shotgun (WGS) entry which is preliminary data.</text>
</comment>
<gene>
    <name evidence="6" type="ORF">Zmor_023291</name>
</gene>
<evidence type="ECO:0000313" key="7">
    <source>
        <dbReference type="Proteomes" id="UP001168821"/>
    </source>
</evidence>
<dbReference type="InterPro" id="IPR040255">
    <property type="entry name" value="Non-specific_endonuclease"/>
</dbReference>
<dbReference type="EMBL" id="JALNTZ010000007">
    <property type="protein sequence ID" value="KAJ3645650.1"/>
    <property type="molecule type" value="Genomic_DNA"/>
</dbReference>
<evidence type="ECO:0000256" key="3">
    <source>
        <dbReference type="ARBA" id="ARBA00022759"/>
    </source>
</evidence>
<evidence type="ECO:0000256" key="1">
    <source>
        <dbReference type="ARBA" id="ARBA00010052"/>
    </source>
</evidence>
<dbReference type="InterPro" id="IPR044929">
    <property type="entry name" value="DNA/RNA_non-sp_Endonuclease_sf"/>
</dbReference>
<keyword evidence="7" id="KW-1185">Reference proteome</keyword>
<keyword evidence="3" id="KW-0255">Endonuclease</keyword>
<dbReference type="GO" id="GO:0005634">
    <property type="term" value="C:nucleus"/>
    <property type="evidence" value="ECO:0007669"/>
    <property type="project" value="TreeGrafter"/>
</dbReference>
<name>A0AA38M699_9CUCU</name>
<feature type="domain" description="DNA/RNA non-specific endonuclease/pyrophosphatase/phosphodiesterase" evidence="5">
    <location>
        <begin position="141"/>
        <end position="395"/>
    </location>
</feature>
<protein>
    <recommendedName>
        <fullName evidence="5">DNA/RNA non-specific endonuclease/pyrophosphatase/phosphodiesterase domain-containing protein</fullName>
    </recommendedName>
</protein>
<evidence type="ECO:0000313" key="6">
    <source>
        <dbReference type="EMBL" id="KAJ3645650.1"/>
    </source>
</evidence>
<dbReference type="InterPro" id="IPR001604">
    <property type="entry name" value="Endo_G_ENPP1-like_dom"/>
</dbReference>
<accession>A0AA38M699</accession>
<dbReference type="Pfam" id="PF01223">
    <property type="entry name" value="Endonuclease_NS"/>
    <property type="match status" value="1"/>
</dbReference>
<dbReference type="InterPro" id="IPR044925">
    <property type="entry name" value="His-Me_finger_sf"/>
</dbReference>
<keyword evidence="2" id="KW-0540">Nuclease</keyword>
<sequence>MKATRFVLIFAALVQTVRPEGCNFAPFRVWQSVLLSAENIEMLYPPIENSPDNRNISLPVGATIIISCNGGRFSASYNTTKTIFATCNQDYQLEAQDTIVDFDNLDCINFSPVVPKVTSTPCAPNAVLIEVGFQIGLNIKFLPQVKICFDEKNLIPVYANYNLTKSIGFIKTYLSDQYVVDSVYNVDVDFDTLYDNVTYQEQQINKLLGLPEDSTQYVSPVSCGANPLITTPGFCFTRRTLAFRGDFVYTSQQKATFRYINVAPQWSFIDYNLDKLERNVVDFVKTKKLDLEVYTGTFGVATLPDANTGEEVKLFLHNDEKSSVMPVPLIFWKLIYERTSYKAAVFLVVNNPHLTQDDIPKNVICNDISDEFTWLTWEKRNATKGYSYACTYEDAKAAITYLPDLLVRGVLV</sequence>
<dbReference type="GO" id="GO:0000014">
    <property type="term" value="F:single-stranded DNA endodeoxyribonuclease activity"/>
    <property type="evidence" value="ECO:0007669"/>
    <property type="project" value="TreeGrafter"/>
</dbReference>
<proteinExistence type="inferred from homology"/>
<keyword evidence="3" id="KW-0378">Hydrolase</keyword>
<dbReference type="GO" id="GO:0004521">
    <property type="term" value="F:RNA endonuclease activity"/>
    <property type="evidence" value="ECO:0007669"/>
    <property type="project" value="TreeGrafter"/>
</dbReference>
<dbReference type="SMART" id="SM00892">
    <property type="entry name" value="Endonuclease_NS"/>
    <property type="match status" value="1"/>
</dbReference>
<evidence type="ECO:0000256" key="2">
    <source>
        <dbReference type="ARBA" id="ARBA00022722"/>
    </source>
</evidence>
<dbReference type="GO" id="GO:0005743">
    <property type="term" value="C:mitochondrial inner membrane"/>
    <property type="evidence" value="ECO:0007669"/>
    <property type="project" value="TreeGrafter"/>
</dbReference>
<dbReference type="GO" id="GO:0006309">
    <property type="term" value="P:apoptotic DNA fragmentation"/>
    <property type="evidence" value="ECO:0007669"/>
    <property type="project" value="TreeGrafter"/>
</dbReference>
<reference evidence="6" key="1">
    <citation type="journal article" date="2023" name="G3 (Bethesda)">
        <title>Whole genome assemblies of Zophobas morio and Tenebrio molitor.</title>
        <authorList>
            <person name="Kaur S."/>
            <person name="Stinson S.A."/>
            <person name="diCenzo G.C."/>
        </authorList>
    </citation>
    <scope>NUCLEOTIDE SEQUENCE</scope>
    <source>
        <strain evidence="6">QUZm001</strain>
    </source>
</reference>
<evidence type="ECO:0000256" key="4">
    <source>
        <dbReference type="SAM" id="SignalP"/>
    </source>
</evidence>
<feature type="chain" id="PRO_5041408358" description="DNA/RNA non-specific endonuclease/pyrophosphatase/phosphodiesterase domain-containing protein" evidence="4">
    <location>
        <begin position="20"/>
        <end position="412"/>
    </location>
</feature>
<dbReference type="SUPFAM" id="SSF54060">
    <property type="entry name" value="His-Me finger endonucleases"/>
    <property type="match status" value="1"/>
</dbReference>
<dbReference type="Proteomes" id="UP001168821">
    <property type="component" value="Unassembled WGS sequence"/>
</dbReference>
<dbReference type="AlphaFoldDB" id="A0AA38M699"/>
<dbReference type="Gene3D" id="3.40.570.10">
    <property type="entry name" value="Extracellular Endonuclease, subunit A"/>
    <property type="match status" value="1"/>
</dbReference>
<keyword evidence="4" id="KW-0732">Signal</keyword>
<comment type="similarity">
    <text evidence="1">Belongs to the DNA/RNA non-specific endonuclease family.</text>
</comment>